<dbReference type="InterPro" id="IPR004872">
    <property type="entry name" value="Lipoprotein_NlpA"/>
</dbReference>
<name>A0A1I3MGL0_9BACL</name>
<dbReference type="PROSITE" id="PS51257">
    <property type="entry name" value="PROKAR_LIPOPROTEIN"/>
    <property type="match status" value="1"/>
</dbReference>
<evidence type="ECO:0000313" key="9">
    <source>
        <dbReference type="EMBL" id="SFI96159.1"/>
    </source>
</evidence>
<reference evidence="10" key="1">
    <citation type="submission" date="2016-10" db="EMBL/GenBank/DDBJ databases">
        <authorList>
            <person name="Varghese N."/>
            <person name="Submissions S."/>
        </authorList>
    </citation>
    <scope>NUCLEOTIDE SEQUENCE [LARGE SCALE GENOMIC DNA]</scope>
    <source>
        <strain evidence="10">OK042</strain>
    </source>
</reference>
<dbReference type="Gene3D" id="3.40.190.10">
    <property type="entry name" value="Periplasmic binding protein-like II"/>
    <property type="match status" value="2"/>
</dbReference>
<evidence type="ECO:0000256" key="2">
    <source>
        <dbReference type="ARBA" id="ARBA00022729"/>
    </source>
</evidence>
<dbReference type="EMBL" id="FORT01000001">
    <property type="protein sequence ID" value="SFI96159.1"/>
    <property type="molecule type" value="Genomic_DNA"/>
</dbReference>
<evidence type="ECO:0000256" key="8">
    <source>
        <dbReference type="SAM" id="SignalP"/>
    </source>
</evidence>
<dbReference type="RefSeq" id="WP_092266475.1">
    <property type="nucleotide sequence ID" value="NZ_FORT01000001.1"/>
</dbReference>
<protein>
    <recommendedName>
        <fullName evidence="6">Lipoprotein</fullName>
    </recommendedName>
</protein>
<evidence type="ECO:0000313" key="10">
    <source>
        <dbReference type="Proteomes" id="UP000198915"/>
    </source>
</evidence>
<evidence type="ECO:0000256" key="3">
    <source>
        <dbReference type="ARBA" id="ARBA00023136"/>
    </source>
</evidence>
<evidence type="ECO:0000256" key="7">
    <source>
        <dbReference type="PIRSR" id="PIRSR002854-1"/>
    </source>
</evidence>
<keyword evidence="2 8" id="KW-0732">Signal</keyword>
<sequence>MKKIAILFLLVILAAVGAVGCGKADEASTSKTLKIGIRGSESRTWDFVKEQAQKEGLSIELVQLNANVNPNTVLLEGDIDANAFQHVAFLDQFNQKNNSEIVPVGSTIIAPLGIYSDKFKKIEEIPDNAKIAVPNDDSNWGRSLVLLQEAGLIKVVDNFDGFGGADKIKENPKHLEIVPVDGATTPRVMKDVAASIINNGVAVEAGFLLKDSIFHESNTAKPYINIIATTKQNENREDLKKLVEIYQSKAVSDFITETYKGNYIPTQVTVDELKNFKSAYASK</sequence>
<dbReference type="GO" id="GO:0016020">
    <property type="term" value="C:membrane"/>
    <property type="evidence" value="ECO:0007669"/>
    <property type="project" value="UniProtKB-SubCell"/>
</dbReference>
<keyword evidence="3" id="KW-0472">Membrane</keyword>
<evidence type="ECO:0000256" key="6">
    <source>
        <dbReference type="PIRNR" id="PIRNR002854"/>
    </source>
</evidence>
<dbReference type="Pfam" id="PF03180">
    <property type="entry name" value="Lipoprotein_9"/>
    <property type="match status" value="1"/>
</dbReference>
<feature type="lipid moiety-binding region" description="S-diacylglycerol cysteine" evidence="7">
    <location>
        <position position="21"/>
    </location>
</feature>
<feature type="chain" id="PRO_5039045843" description="Lipoprotein" evidence="8">
    <location>
        <begin position="21"/>
        <end position="283"/>
    </location>
</feature>
<proteinExistence type="inferred from homology"/>
<dbReference type="AlphaFoldDB" id="A0A1I3MGL0"/>
<accession>A0A1I3MGL0</accession>
<dbReference type="SUPFAM" id="SSF53850">
    <property type="entry name" value="Periplasmic binding protein-like II"/>
    <property type="match status" value="1"/>
</dbReference>
<keyword evidence="4" id="KW-0564">Palmitate</keyword>
<gene>
    <name evidence="9" type="ORF">SAMN05518846_101620</name>
</gene>
<dbReference type="Proteomes" id="UP000198915">
    <property type="component" value="Unassembled WGS sequence"/>
</dbReference>
<comment type="similarity">
    <text evidence="6">Belongs to the nlpA lipoprotein family.</text>
</comment>
<dbReference type="PIRSF" id="PIRSF002854">
    <property type="entry name" value="MetQ"/>
    <property type="match status" value="1"/>
</dbReference>
<dbReference type="STRING" id="1884381.SAMN05518846_101620"/>
<comment type="subcellular location">
    <subcellularLocation>
        <location evidence="1">Membrane</location>
        <topology evidence="1">Lipid-anchor</topology>
    </subcellularLocation>
</comment>
<organism evidence="9 10">
    <name type="scientific">Brevibacillus centrosporus</name>
    <dbReference type="NCBI Taxonomy" id="54910"/>
    <lineage>
        <taxon>Bacteria</taxon>
        <taxon>Bacillati</taxon>
        <taxon>Bacillota</taxon>
        <taxon>Bacilli</taxon>
        <taxon>Bacillales</taxon>
        <taxon>Paenibacillaceae</taxon>
        <taxon>Brevibacillus</taxon>
    </lineage>
</organism>
<evidence type="ECO:0000256" key="1">
    <source>
        <dbReference type="ARBA" id="ARBA00004635"/>
    </source>
</evidence>
<dbReference type="PANTHER" id="PTHR30429">
    <property type="entry name" value="D-METHIONINE-BINDING LIPOPROTEIN METQ"/>
    <property type="match status" value="1"/>
</dbReference>
<evidence type="ECO:0000256" key="4">
    <source>
        <dbReference type="ARBA" id="ARBA00023139"/>
    </source>
</evidence>
<keyword evidence="5 6" id="KW-0449">Lipoprotein</keyword>
<evidence type="ECO:0000256" key="5">
    <source>
        <dbReference type="ARBA" id="ARBA00023288"/>
    </source>
</evidence>
<dbReference type="PANTHER" id="PTHR30429:SF3">
    <property type="entry name" value="LIPOPROTEIN"/>
    <property type="match status" value="1"/>
</dbReference>
<feature type="signal peptide" evidence="8">
    <location>
        <begin position="1"/>
        <end position="20"/>
    </location>
</feature>
<keyword evidence="10" id="KW-1185">Reference proteome</keyword>